<name>A0A0A9W2K0_LYGHE</name>
<feature type="non-terminal residue" evidence="1">
    <location>
        <position position="1"/>
    </location>
</feature>
<evidence type="ECO:0000313" key="1">
    <source>
        <dbReference type="EMBL" id="JAG02054.1"/>
    </source>
</evidence>
<dbReference type="Gene3D" id="3.60.10.10">
    <property type="entry name" value="Endonuclease/exonuclease/phosphatase"/>
    <property type="match status" value="1"/>
</dbReference>
<organism evidence="1">
    <name type="scientific">Lygus hesperus</name>
    <name type="common">Western plant bug</name>
    <dbReference type="NCBI Taxonomy" id="30085"/>
    <lineage>
        <taxon>Eukaryota</taxon>
        <taxon>Metazoa</taxon>
        <taxon>Ecdysozoa</taxon>
        <taxon>Arthropoda</taxon>
        <taxon>Hexapoda</taxon>
        <taxon>Insecta</taxon>
        <taxon>Pterygota</taxon>
        <taxon>Neoptera</taxon>
        <taxon>Paraneoptera</taxon>
        <taxon>Hemiptera</taxon>
        <taxon>Heteroptera</taxon>
        <taxon>Panheteroptera</taxon>
        <taxon>Cimicomorpha</taxon>
        <taxon>Miridae</taxon>
        <taxon>Mirini</taxon>
        <taxon>Lygus</taxon>
    </lineage>
</organism>
<dbReference type="AlphaFoldDB" id="A0A0A9W2K0"/>
<dbReference type="SUPFAM" id="SSF56219">
    <property type="entry name" value="DNase I-like"/>
    <property type="match status" value="1"/>
</dbReference>
<protein>
    <submittedName>
        <fullName evidence="1">PTS system beta-glucoside-specific EIIBCA component</fullName>
    </submittedName>
</protein>
<dbReference type="InterPro" id="IPR036691">
    <property type="entry name" value="Endo/exonu/phosph_ase_sf"/>
</dbReference>
<reference evidence="1" key="1">
    <citation type="journal article" date="2014" name="PLoS ONE">
        <title>Transcriptome-Based Identification of ABC Transporters in the Western Tarnished Plant Bug Lygus hesperus.</title>
        <authorList>
            <person name="Hull J.J."/>
            <person name="Chaney K."/>
            <person name="Geib S.M."/>
            <person name="Fabrick J.A."/>
            <person name="Brent C.S."/>
            <person name="Walsh D."/>
            <person name="Lavine L.C."/>
        </authorList>
    </citation>
    <scope>NUCLEOTIDE SEQUENCE</scope>
</reference>
<feature type="non-terminal residue" evidence="1">
    <location>
        <position position="152"/>
    </location>
</feature>
<reference evidence="1" key="2">
    <citation type="submission" date="2014-07" db="EMBL/GenBank/DDBJ databases">
        <authorList>
            <person name="Hull J."/>
        </authorList>
    </citation>
    <scope>NUCLEOTIDE SEQUENCE</scope>
</reference>
<dbReference type="EMBL" id="GBHO01041550">
    <property type="protein sequence ID" value="JAG02054.1"/>
    <property type="molecule type" value="Transcribed_RNA"/>
</dbReference>
<proteinExistence type="predicted"/>
<accession>A0A0A9W2K0</accession>
<gene>
    <name evidence="1" type="primary">bglP</name>
    <name evidence="1" type="ORF">CM83_44983</name>
</gene>
<sequence length="152" mass="17790">ASLNGLFLTSKKNDRTFYHARGRINPELSTEFERLNNHRLHTVSDRGREFLSRVGPEDLSLLTFNVQSLKAHKEDLIIDYLLPEIKIMAFTETWLNNNERVDLNGYRCVTQFKRENVRAGGVALYEKKECMLFSTPHILMEFDKKLTKLDRT</sequence>